<dbReference type="Proteomes" id="UP000199226">
    <property type="component" value="Unassembled WGS sequence"/>
</dbReference>
<evidence type="ECO:0000313" key="4">
    <source>
        <dbReference type="Proteomes" id="UP000199226"/>
    </source>
</evidence>
<proteinExistence type="predicted"/>
<protein>
    <recommendedName>
        <fullName evidence="5">YXWGXW repeat-containing protein</fullName>
    </recommendedName>
</protein>
<feature type="region of interest" description="Disordered" evidence="1">
    <location>
        <begin position="90"/>
        <end position="154"/>
    </location>
</feature>
<dbReference type="AlphaFoldDB" id="A0A1G9UDE6"/>
<accession>A0A1G9UDE6</accession>
<name>A0A1G9UDE6_9SPHI</name>
<evidence type="ECO:0000256" key="2">
    <source>
        <dbReference type="SAM" id="SignalP"/>
    </source>
</evidence>
<dbReference type="OrthoDB" id="9903960at2"/>
<keyword evidence="4" id="KW-1185">Reference proteome</keyword>
<evidence type="ECO:0000313" key="3">
    <source>
        <dbReference type="EMBL" id="SDM57744.1"/>
    </source>
</evidence>
<dbReference type="STRING" id="990371.SAMN05421813_11623"/>
<dbReference type="EMBL" id="FNHH01000016">
    <property type="protein sequence ID" value="SDM57744.1"/>
    <property type="molecule type" value="Genomic_DNA"/>
</dbReference>
<feature type="chain" id="PRO_5011444285" description="YXWGXW repeat-containing protein" evidence="2">
    <location>
        <begin position="22"/>
        <end position="154"/>
    </location>
</feature>
<evidence type="ECO:0000256" key="1">
    <source>
        <dbReference type="SAM" id="MobiDB-lite"/>
    </source>
</evidence>
<feature type="signal peptide" evidence="2">
    <location>
        <begin position="1"/>
        <end position="21"/>
    </location>
</feature>
<evidence type="ECO:0008006" key="5">
    <source>
        <dbReference type="Google" id="ProtNLM"/>
    </source>
</evidence>
<feature type="compositionally biased region" description="Basic and acidic residues" evidence="1">
    <location>
        <begin position="107"/>
        <end position="154"/>
    </location>
</feature>
<dbReference type="RefSeq" id="WP_090705075.1">
    <property type="nucleotide sequence ID" value="NZ_FNHH01000016.1"/>
</dbReference>
<reference evidence="4" key="1">
    <citation type="submission" date="2016-10" db="EMBL/GenBank/DDBJ databases">
        <authorList>
            <person name="Varghese N."/>
            <person name="Submissions S."/>
        </authorList>
    </citation>
    <scope>NUCLEOTIDE SEQUENCE [LARGE SCALE GENOMIC DNA]</scope>
    <source>
        <strain evidence="4">DSM 24536</strain>
    </source>
</reference>
<sequence>MKKAIILVALFAALGTTYSQAQYRQEQTVWGSNDNNVYRDDRGEYRYEMRERRVWIPEYRTGGIFGVGGRRVPGHYEMRNERVKVYIGQNYQNRNKHPHGMPPGQRKKSDNRYDSRYYERNRNDDRYEDRNRDNSDDVRYENTKGRGNRNNDRD</sequence>
<keyword evidence="2" id="KW-0732">Signal</keyword>
<organism evidence="3 4">
    <name type="scientific">Daejeonella rubra</name>
    <dbReference type="NCBI Taxonomy" id="990371"/>
    <lineage>
        <taxon>Bacteria</taxon>
        <taxon>Pseudomonadati</taxon>
        <taxon>Bacteroidota</taxon>
        <taxon>Sphingobacteriia</taxon>
        <taxon>Sphingobacteriales</taxon>
        <taxon>Sphingobacteriaceae</taxon>
        <taxon>Daejeonella</taxon>
    </lineage>
</organism>
<gene>
    <name evidence="3" type="ORF">SAMN05421813_11623</name>
</gene>